<dbReference type="AlphaFoldDB" id="A0A914HWI6"/>
<evidence type="ECO:0000256" key="2">
    <source>
        <dbReference type="SAM" id="SignalP"/>
    </source>
</evidence>
<feature type="transmembrane region" description="Helical" evidence="1">
    <location>
        <begin position="6"/>
        <end position="36"/>
    </location>
</feature>
<dbReference type="Proteomes" id="UP000887572">
    <property type="component" value="Unplaced"/>
</dbReference>
<proteinExistence type="predicted"/>
<feature type="signal peptide" evidence="2">
    <location>
        <begin position="1"/>
        <end position="18"/>
    </location>
</feature>
<dbReference type="WBParaSite" id="Gr19_v10_g4419.t1">
    <property type="protein sequence ID" value="Gr19_v10_g4419.t1"/>
    <property type="gene ID" value="Gr19_v10_g4419"/>
</dbReference>
<keyword evidence="2" id="KW-0732">Signal</keyword>
<feature type="chain" id="PRO_5038054277" evidence="2">
    <location>
        <begin position="19"/>
        <end position="178"/>
    </location>
</feature>
<keyword evidence="1" id="KW-0812">Transmembrane</keyword>
<feature type="transmembrane region" description="Helical" evidence="1">
    <location>
        <begin position="154"/>
        <end position="171"/>
    </location>
</feature>
<name>A0A914HWI6_GLORO</name>
<protein>
    <submittedName>
        <fullName evidence="4">Uncharacterized protein</fullName>
    </submittedName>
</protein>
<evidence type="ECO:0000313" key="3">
    <source>
        <dbReference type="Proteomes" id="UP000887572"/>
    </source>
</evidence>
<evidence type="ECO:0000256" key="1">
    <source>
        <dbReference type="SAM" id="Phobius"/>
    </source>
</evidence>
<accession>A0A914HWI6</accession>
<keyword evidence="1" id="KW-1133">Transmembrane helix</keyword>
<feature type="transmembrane region" description="Helical" evidence="1">
    <location>
        <begin position="132"/>
        <end position="148"/>
    </location>
</feature>
<reference evidence="4" key="1">
    <citation type="submission" date="2022-11" db="UniProtKB">
        <authorList>
            <consortium name="WormBaseParasite"/>
        </authorList>
    </citation>
    <scope>IDENTIFICATION</scope>
</reference>
<evidence type="ECO:0000313" key="4">
    <source>
        <dbReference type="WBParaSite" id="Gr19_v10_g4419.t1"/>
    </source>
</evidence>
<sequence>MANDNILFISGVVLLALAIDFSPAPACTTVIIFALYKYRSELYELLPPEFFDVLKRTRALYMTKLKRWFPDWQEMPCGIGAVYDSFKKTLIEIRDSTTLAIIPACSNLPNLAKTILDAISIRPGLLNRARRVFIGAVLIFAVGSLFIYDLKTIVSTYILLAFIAVFVKFGFDNTDDSG</sequence>
<keyword evidence="1" id="KW-0472">Membrane</keyword>
<organism evidence="3 4">
    <name type="scientific">Globodera rostochiensis</name>
    <name type="common">Golden nematode worm</name>
    <name type="synonym">Heterodera rostochiensis</name>
    <dbReference type="NCBI Taxonomy" id="31243"/>
    <lineage>
        <taxon>Eukaryota</taxon>
        <taxon>Metazoa</taxon>
        <taxon>Ecdysozoa</taxon>
        <taxon>Nematoda</taxon>
        <taxon>Chromadorea</taxon>
        <taxon>Rhabditida</taxon>
        <taxon>Tylenchina</taxon>
        <taxon>Tylenchomorpha</taxon>
        <taxon>Tylenchoidea</taxon>
        <taxon>Heteroderidae</taxon>
        <taxon>Heteroderinae</taxon>
        <taxon>Globodera</taxon>
    </lineage>
</organism>
<keyword evidence="3" id="KW-1185">Reference proteome</keyword>